<dbReference type="Pfam" id="PF18847">
    <property type="entry name" value="LPD29"/>
    <property type="match status" value="1"/>
</dbReference>
<reference evidence="2 3" key="1">
    <citation type="submission" date="2023-10" db="EMBL/GenBank/DDBJ databases">
        <title>Development of a sustainable strategy for remediation of hydrocarbon-contaminated territories based on the waste exchange concept.</title>
        <authorList>
            <person name="Krivoruchko A."/>
        </authorList>
    </citation>
    <scope>NUCLEOTIDE SEQUENCE [LARGE SCALE GENOMIC DNA]</scope>
    <source>
        <strain evidence="2 3">IEGM 1236</strain>
    </source>
</reference>
<evidence type="ECO:0000313" key="3">
    <source>
        <dbReference type="Proteomes" id="UP001185792"/>
    </source>
</evidence>
<dbReference type="Proteomes" id="UP001185792">
    <property type="component" value="Unassembled WGS sequence"/>
</dbReference>
<sequence length="192" mass="21275">MPKFTTKETAAELRKHLRATWPTVKFSVRCERGTGSAWLRVAWVDGPANLQAQGEWFGFQSAQFNGMTDSYDRLDGRLVCTDPAELPEVRSYSCDGINGVRAFTDDAVRTTVRQLMDENTWLPAAFAVEGIDPEALTYNTLHRSASMLTLDGRWLAYLGEPLPRSPYDLGIAITSALSVTDFTAATPALHTR</sequence>
<gene>
    <name evidence="2" type="ORF">R4198_24815</name>
</gene>
<dbReference type="RefSeq" id="WP_317714852.1">
    <property type="nucleotide sequence ID" value="NZ_JAWLUM010000006.1"/>
</dbReference>
<organism evidence="2 3">
    <name type="scientific">Williamsia marianensis</name>
    <dbReference type="NCBI Taxonomy" id="85044"/>
    <lineage>
        <taxon>Bacteria</taxon>
        <taxon>Bacillati</taxon>
        <taxon>Actinomycetota</taxon>
        <taxon>Actinomycetes</taxon>
        <taxon>Mycobacteriales</taxon>
        <taxon>Nocardiaceae</taxon>
        <taxon>Williamsia</taxon>
    </lineage>
</organism>
<dbReference type="InterPro" id="IPR041311">
    <property type="entry name" value="LPD29"/>
</dbReference>
<proteinExistence type="predicted"/>
<evidence type="ECO:0000259" key="1">
    <source>
        <dbReference type="Pfam" id="PF18847"/>
    </source>
</evidence>
<name>A0ABU4F1Q3_WILMA</name>
<dbReference type="EMBL" id="JAWLUM010000006">
    <property type="protein sequence ID" value="MDV7136926.1"/>
    <property type="molecule type" value="Genomic_DNA"/>
</dbReference>
<accession>A0ABU4F1Q3</accession>
<comment type="caution">
    <text evidence="2">The sequence shown here is derived from an EMBL/GenBank/DDBJ whole genome shotgun (WGS) entry which is preliminary data.</text>
</comment>
<keyword evidence="3" id="KW-1185">Reference proteome</keyword>
<evidence type="ECO:0000313" key="2">
    <source>
        <dbReference type="EMBL" id="MDV7136926.1"/>
    </source>
</evidence>
<protein>
    <submittedName>
        <fullName evidence="2">LPD29 domain-containing protein</fullName>
    </submittedName>
</protein>
<feature type="domain" description="Large polyvalent protein associated" evidence="1">
    <location>
        <begin position="5"/>
        <end position="102"/>
    </location>
</feature>